<feature type="compositionally biased region" description="Polar residues" evidence="1">
    <location>
        <begin position="56"/>
        <end position="65"/>
    </location>
</feature>
<gene>
    <name evidence="2" type="ORF">DEBURN_LOCUS7329</name>
</gene>
<dbReference type="EMBL" id="CAJVPK010000868">
    <property type="protein sequence ID" value="CAG8555734.1"/>
    <property type="molecule type" value="Genomic_DNA"/>
</dbReference>
<dbReference type="Proteomes" id="UP000789706">
    <property type="component" value="Unassembled WGS sequence"/>
</dbReference>
<sequence length="65" mass="7293">MLQNSNVQQEPLTQYSESPIHKEPNSPKDKVPKSKDLSSDNISQSNKNKVQKFMSEVSTNSSSQL</sequence>
<proteinExistence type="predicted"/>
<organism evidence="2 3">
    <name type="scientific">Diversispora eburnea</name>
    <dbReference type="NCBI Taxonomy" id="1213867"/>
    <lineage>
        <taxon>Eukaryota</taxon>
        <taxon>Fungi</taxon>
        <taxon>Fungi incertae sedis</taxon>
        <taxon>Mucoromycota</taxon>
        <taxon>Glomeromycotina</taxon>
        <taxon>Glomeromycetes</taxon>
        <taxon>Diversisporales</taxon>
        <taxon>Diversisporaceae</taxon>
        <taxon>Diversispora</taxon>
    </lineage>
</organism>
<protein>
    <submittedName>
        <fullName evidence="2">4185_t:CDS:1</fullName>
    </submittedName>
</protein>
<accession>A0A9N9B5D8</accession>
<evidence type="ECO:0000256" key="1">
    <source>
        <dbReference type="SAM" id="MobiDB-lite"/>
    </source>
</evidence>
<evidence type="ECO:0000313" key="3">
    <source>
        <dbReference type="Proteomes" id="UP000789706"/>
    </source>
</evidence>
<feature type="region of interest" description="Disordered" evidence="1">
    <location>
        <begin position="1"/>
        <end position="65"/>
    </location>
</feature>
<dbReference type="AlphaFoldDB" id="A0A9N9B5D8"/>
<evidence type="ECO:0000313" key="2">
    <source>
        <dbReference type="EMBL" id="CAG8555734.1"/>
    </source>
</evidence>
<feature type="compositionally biased region" description="Basic and acidic residues" evidence="1">
    <location>
        <begin position="19"/>
        <end position="38"/>
    </location>
</feature>
<reference evidence="2" key="1">
    <citation type="submission" date="2021-06" db="EMBL/GenBank/DDBJ databases">
        <authorList>
            <person name="Kallberg Y."/>
            <person name="Tangrot J."/>
            <person name="Rosling A."/>
        </authorList>
    </citation>
    <scope>NUCLEOTIDE SEQUENCE</scope>
    <source>
        <strain evidence="2">AZ414A</strain>
    </source>
</reference>
<comment type="caution">
    <text evidence="2">The sequence shown here is derived from an EMBL/GenBank/DDBJ whole genome shotgun (WGS) entry which is preliminary data.</text>
</comment>
<name>A0A9N9B5D8_9GLOM</name>
<keyword evidence="3" id="KW-1185">Reference proteome</keyword>
<feature type="compositionally biased region" description="Polar residues" evidence="1">
    <location>
        <begin position="1"/>
        <end position="17"/>
    </location>
</feature>
<feature type="compositionally biased region" description="Polar residues" evidence="1">
    <location>
        <begin position="39"/>
        <end position="48"/>
    </location>
</feature>